<comment type="similarity">
    <text evidence="1">Belongs to the sigma-70 factor family. ECF subfamily.</text>
</comment>
<evidence type="ECO:0000256" key="3">
    <source>
        <dbReference type="ARBA" id="ARBA00023082"/>
    </source>
</evidence>
<sequence length="226" mass="24495">MEKRIRVLVIDDHPVVRSGVISWLTEPGSNIEVAATGDTLAAVYLQPGSDADVIVLDLELADGRVSAAKVGDLVAAGRRIVILTQHTDPATIRSLLDVGVHAVLSKMEGPQFCRDAVRAAAGQQYSMGPLSAAAIVTDERVGRPRLSQREREALQLRSYGLSREEIADIMGVKMESVKTYLKRAGAKYAQRGRATSARQDLTVRALEDGIVTVAELSTQIDRRHTQ</sequence>
<evidence type="ECO:0000256" key="1">
    <source>
        <dbReference type="ARBA" id="ARBA00010641"/>
    </source>
</evidence>
<dbReference type="InterPro" id="IPR013249">
    <property type="entry name" value="RNA_pol_sigma70_r4_t2"/>
</dbReference>
<dbReference type="InterPro" id="IPR039420">
    <property type="entry name" value="WalR-like"/>
</dbReference>
<reference evidence="9" key="1">
    <citation type="journal article" date="2019" name="Int. J. Syst. Evol. Microbiol.">
        <title>The Global Catalogue of Microorganisms (GCM) 10K type strain sequencing project: providing services to taxonomists for standard genome sequencing and annotation.</title>
        <authorList>
            <consortium name="The Broad Institute Genomics Platform"/>
            <consortium name="The Broad Institute Genome Sequencing Center for Infectious Disease"/>
            <person name="Wu L."/>
            <person name="Ma J."/>
        </authorList>
    </citation>
    <scope>NUCLEOTIDE SEQUENCE [LARGE SCALE GENOMIC DNA]</scope>
    <source>
        <strain evidence="9">ZS-35-S2</strain>
    </source>
</reference>
<dbReference type="Gene3D" id="1.10.10.10">
    <property type="entry name" value="Winged helix-like DNA-binding domain superfamily/Winged helix DNA-binding domain"/>
    <property type="match status" value="1"/>
</dbReference>
<accession>A0ABW1K968</accession>
<dbReference type="CDD" id="cd06171">
    <property type="entry name" value="Sigma70_r4"/>
    <property type="match status" value="1"/>
</dbReference>
<keyword evidence="3" id="KW-0731">Sigma factor</keyword>
<dbReference type="PROSITE" id="PS50110">
    <property type="entry name" value="RESPONSE_REGULATORY"/>
    <property type="match status" value="1"/>
</dbReference>
<evidence type="ECO:0000256" key="4">
    <source>
        <dbReference type="ARBA" id="ARBA00023125"/>
    </source>
</evidence>
<evidence type="ECO:0000313" key="9">
    <source>
        <dbReference type="Proteomes" id="UP001596203"/>
    </source>
</evidence>
<dbReference type="Pfam" id="PF00072">
    <property type="entry name" value="Response_reg"/>
    <property type="match status" value="1"/>
</dbReference>
<feature type="modified residue" description="4-aspartylphosphate" evidence="6">
    <location>
        <position position="57"/>
    </location>
</feature>
<evidence type="ECO:0000256" key="2">
    <source>
        <dbReference type="ARBA" id="ARBA00023015"/>
    </source>
</evidence>
<proteinExistence type="inferred from homology"/>
<keyword evidence="9" id="KW-1185">Reference proteome</keyword>
<keyword evidence="2" id="KW-0805">Transcription regulation</keyword>
<dbReference type="Pfam" id="PF08281">
    <property type="entry name" value="Sigma70_r4_2"/>
    <property type="match status" value="1"/>
</dbReference>
<evidence type="ECO:0000313" key="8">
    <source>
        <dbReference type="EMBL" id="MFC6018179.1"/>
    </source>
</evidence>
<dbReference type="PANTHER" id="PTHR43214">
    <property type="entry name" value="TWO-COMPONENT RESPONSE REGULATOR"/>
    <property type="match status" value="1"/>
</dbReference>
<comment type="caution">
    <text evidence="8">The sequence shown here is derived from an EMBL/GenBank/DDBJ whole genome shotgun (WGS) entry which is preliminary data.</text>
</comment>
<dbReference type="PANTHER" id="PTHR43214:SF43">
    <property type="entry name" value="TWO-COMPONENT RESPONSE REGULATOR"/>
    <property type="match status" value="1"/>
</dbReference>
<name>A0ABW1K968_9ACTN</name>
<dbReference type="SMART" id="SM00448">
    <property type="entry name" value="REC"/>
    <property type="match status" value="1"/>
</dbReference>
<protein>
    <submittedName>
        <fullName evidence="8">Response regulator</fullName>
    </submittedName>
</protein>
<evidence type="ECO:0000259" key="7">
    <source>
        <dbReference type="PROSITE" id="PS50110"/>
    </source>
</evidence>
<gene>
    <name evidence="8" type="ORF">ACFP2T_18460</name>
</gene>
<feature type="domain" description="Response regulatory" evidence="7">
    <location>
        <begin position="6"/>
        <end position="121"/>
    </location>
</feature>
<keyword evidence="4" id="KW-0238">DNA-binding</keyword>
<dbReference type="InterPro" id="IPR000792">
    <property type="entry name" value="Tscrpt_reg_LuxR_C"/>
</dbReference>
<dbReference type="SUPFAM" id="SSF52172">
    <property type="entry name" value="CheY-like"/>
    <property type="match status" value="1"/>
</dbReference>
<evidence type="ECO:0000256" key="6">
    <source>
        <dbReference type="PROSITE-ProRule" id="PRU00169"/>
    </source>
</evidence>
<dbReference type="Gene3D" id="3.40.50.2300">
    <property type="match status" value="1"/>
</dbReference>
<dbReference type="SMART" id="SM00421">
    <property type="entry name" value="HTH_LUXR"/>
    <property type="match status" value="1"/>
</dbReference>
<dbReference type="InterPro" id="IPR001789">
    <property type="entry name" value="Sig_transdc_resp-reg_receiver"/>
</dbReference>
<keyword evidence="5" id="KW-0804">Transcription</keyword>
<organism evidence="8 9">
    <name type="scientific">Plantactinospora solaniradicis</name>
    <dbReference type="NCBI Taxonomy" id="1723736"/>
    <lineage>
        <taxon>Bacteria</taxon>
        <taxon>Bacillati</taxon>
        <taxon>Actinomycetota</taxon>
        <taxon>Actinomycetes</taxon>
        <taxon>Micromonosporales</taxon>
        <taxon>Micromonosporaceae</taxon>
        <taxon>Plantactinospora</taxon>
    </lineage>
</organism>
<keyword evidence="6" id="KW-0597">Phosphoprotein</keyword>
<dbReference type="InterPro" id="IPR011006">
    <property type="entry name" value="CheY-like_superfamily"/>
</dbReference>
<dbReference type="EMBL" id="JBHSPR010000013">
    <property type="protein sequence ID" value="MFC6018179.1"/>
    <property type="molecule type" value="Genomic_DNA"/>
</dbReference>
<dbReference type="InterPro" id="IPR036388">
    <property type="entry name" value="WH-like_DNA-bd_sf"/>
</dbReference>
<dbReference type="Proteomes" id="UP001596203">
    <property type="component" value="Unassembled WGS sequence"/>
</dbReference>
<dbReference type="PRINTS" id="PR00038">
    <property type="entry name" value="HTHLUXR"/>
</dbReference>
<evidence type="ECO:0000256" key="5">
    <source>
        <dbReference type="ARBA" id="ARBA00023163"/>
    </source>
</evidence>
<dbReference type="RefSeq" id="WP_377423298.1">
    <property type="nucleotide sequence ID" value="NZ_JBHSPR010000013.1"/>
</dbReference>